<dbReference type="GO" id="GO:0004740">
    <property type="term" value="F:pyruvate dehydrogenase (acetyl-transferring) kinase activity"/>
    <property type="evidence" value="ECO:0007669"/>
    <property type="project" value="UniProtKB-EC"/>
</dbReference>
<dbReference type="Gene3D" id="1.20.140.20">
    <property type="entry name" value="Alpha-ketoacid/pyruvate dehydrogenase kinase, N-terminal domain"/>
    <property type="match status" value="1"/>
</dbReference>
<keyword evidence="1 6" id="KW-0808">Transferase</keyword>
<comment type="catalytic activity">
    <reaction evidence="5">
        <text>L-seryl-[pyruvate dehydrogenase E1 alpha subunit] + ATP = O-phospho-L-seryl-[pyruvate dehydrogenase E1 alpha subunit] + ADP + H(+)</text>
        <dbReference type="Rhea" id="RHEA:23052"/>
        <dbReference type="Rhea" id="RHEA-COMP:13689"/>
        <dbReference type="Rhea" id="RHEA-COMP:13690"/>
        <dbReference type="ChEBI" id="CHEBI:15378"/>
        <dbReference type="ChEBI" id="CHEBI:29999"/>
        <dbReference type="ChEBI" id="CHEBI:30616"/>
        <dbReference type="ChEBI" id="CHEBI:83421"/>
        <dbReference type="ChEBI" id="CHEBI:456216"/>
        <dbReference type="EC" id="2.7.11.2"/>
    </reaction>
</comment>
<dbReference type="GO" id="GO:0010906">
    <property type="term" value="P:regulation of glucose metabolic process"/>
    <property type="evidence" value="ECO:0007669"/>
    <property type="project" value="TreeGrafter"/>
</dbReference>
<dbReference type="SUPFAM" id="SSF69012">
    <property type="entry name" value="alpha-ketoacid dehydrogenase kinase, N-terminal domain"/>
    <property type="match status" value="1"/>
</dbReference>
<dbReference type="PANTHER" id="PTHR11947:SF3">
    <property type="entry name" value="[PYRUVATE DEHYDROGENASE (ACETYL-TRANSFERRING)] KINASE, MITOCHONDRIAL"/>
    <property type="match status" value="1"/>
</dbReference>
<sequence length="178" mass="20954">MHLSRYLLRPLSAAIGKQLEHYSQFQPSSLSIQQYLDFGRTGNVTSSYIFLKKELLVRLANIMQEIALLPPELLRMSSCRLVNDWYKESFTDLLRYEQAPPEKQFMDRNAGYALYFSFNDELQKVLKRHSHVVETMAEGLIELKDAHGIDIASERSIQYFLDRFYINRISIRMLMNQH</sequence>
<feature type="domain" description="Branched-chain alpha-ketoacid dehydrogenase kinase/Pyruvate dehydrogenase kinase N-terminal" evidence="7">
    <location>
        <begin position="30"/>
        <end position="178"/>
    </location>
</feature>
<protein>
    <recommendedName>
        <fullName evidence="6">Protein-serine/threonine kinase</fullName>
        <ecNumber evidence="6">2.7.11.-</ecNumber>
    </recommendedName>
</protein>
<dbReference type="AlphaFoldDB" id="A0A914XPJ8"/>
<accession>A0A914XPJ8</accession>
<dbReference type="EC" id="2.7.11.-" evidence="6"/>
<evidence type="ECO:0000256" key="6">
    <source>
        <dbReference type="RuleBase" id="RU366032"/>
    </source>
</evidence>
<comment type="similarity">
    <text evidence="6">Belongs to the PDK/BCKDK protein kinase family.</text>
</comment>
<evidence type="ECO:0000313" key="8">
    <source>
        <dbReference type="Proteomes" id="UP000887566"/>
    </source>
</evidence>
<evidence type="ECO:0000256" key="1">
    <source>
        <dbReference type="ARBA" id="ARBA00022679"/>
    </source>
</evidence>
<dbReference type="InterPro" id="IPR036784">
    <property type="entry name" value="AK/P_DHK_N_sf"/>
</dbReference>
<dbReference type="WBParaSite" id="PSAMB.scaffold9986size4457.g32933.t1">
    <property type="protein sequence ID" value="PSAMB.scaffold9986size4457.g32933.t1"/>
    <property type="gene ID" value="PSAMB.scaffold9986size4457.g32933"/>
</dbReference>
<organism evidence="8 9">
    <name type="scientific">Plectus sambesii</name>
    <dbReference type="NCBI Taxonomy" id="2011161"/>
    <lineage>
        <taxon>Eukaryota</taxon>
        <taxon>Metazoa</taxon>
        <taxon>Ecdysozoa</taxon>
        <taxon>Nematoda</taxon>
        <taxon>Chromadorea</taxon>
        <taxon>Plectida</taxon>
        <taxon>Plectina</taxon>
        <taxon>Plectoidea</taxon>
        <taxon>Plectidae</taxon>
        <taxon>Plectus</taxon>
    </lineage>
</organism>
<keyword evidence="8" id="KW-1185">Reference proteome</keyword>
<dbReference type="GO" id="GO:0005524">
    <property type="term" value="F:ATP binding"/>
    <property type="evidence" value="ECO:0007669"/>
    <property type="project" value="UniProtKB-UniRule"/>
</dbReference>
<comment type="subcellular location">
    <subcellularLocation>
        <location evidence="6">Mitochondrion matrix</location>
    </subcellularLocation>
</comment>
<dbReference type="GO" id="GO:0005759">
    <property type="term" value="C:mitochondrial matrix"/>
    <property type="evidence" value="ECO:0007669"/>
    <property type="project" value="UniProtKB-SubCell"/>
</dbReference>
<reference evidence="9" key="1">
    <citation type="submission" date="2022-11" db="UniProtKB">
        <authorList>
            <consortium name="WormBaseParasite"/>
        </authorList>
    </citation>
    <scope>IDENTIFICATION</scope>
</reference>
<evidence type="ECO:0000256" key="2">
    <source>
        <dbReference type="ARBA" id="ARBA00022741"/>
    </source>
</evidence>
<dbReference type="Pfam" id="PF10436">
    <property type="entry name" value="BCDHK_Adom3"/>
    <property type="match status" value="1"/>
</dbReference>
<evidence type="ECO:0000256" key="5">
    <source>
        <dbReference type="ARBA" id="ARBA00048201"/>
    </source>
</evidence>
<evidence type="ECO:0000256" key="4">
    <source>
        <dbReference type="ARBA" id="ARBA00022840"/>
    </source>
</evidence>
<proteinExistence type="inferred from homology"/>
<dbReference type="InterPro" id="IPR018955">
    <property type="entry name" value="BCDHK/PDK_N"/>
</dbReference>
<name>A0A914XPJ8_9BILA</name>
<dbReference type="InterPro" id="IPR039028">
    <property type="entry name" value="BCKD/PDK"/>
</dbReference>
<evidence type="ECO:0000256" key="3">
    <source>
        <dbReference type="ARBA" id="ARBA00022777"/>
    </source>
</evidence>
<keyword evidence="2 6" id="KW-0547">Nucleotide-binding</keyword>
<keyword evidence="6" id="KW-0496">Mitochondrion</keyword>
<evidence type="ECO:0000313" key="9">
    <source>
        <dbReference type="WBParaSite" id="PSAMB.scaffold9986size4457.g32933.t1"/>
    </source>
</evidence>
<dbReference type="Proteomes" id="UP000887566">
    <property type="component" value="Unplaced"/>
</dbReference>
<keyword evidence="3 6" id="KW-0418">Kinase</keyword>
<dbReference type="PANTHER" id="PTHR11947">
    <property type="entry name" value="PYRUVATE DEHYDROGENASE KINASE"/>
    <property type="match status" value="1"/>
</dbReference>
<evidence type="ECO:0000259" key="7">
    <source>
        <dbReference type="Pfam" id="PF10436"/>
    </source>
</evidence>
<keyword evidence="4 6" id="KW-0067">ATP-binding</keyword>